<organism evidence="6 7">
    <name type="scientific">Kineosporia mesophila</name>
    <dbReference type="NCBI Taxonomy" id="566012"/>
    <lineage>
        <taxon>Bacteria</taxon>
        <taxon>Bacillati</taxon>
        <taxon>Actinomycetota</taxon>
        <taxon>Actinomycetes</taxon>
        <taxon>Kineosporiales</taxon>
        <taxon>Kineosporiaceae</taxon>
        <taxon>Kineosporia</taxon>
    </lineage>
</organism>
<reference evidence="7" key="1">
    <citation type="journal article" date="2019" name="Int. J. Syst. Evol. Microbiol.">
        <title>The Global Catalogue of Microorganisms (GCM) 10K type strain sequencing project: providing services to taxonomists for standard genome sequencing and annotation.</title>
        <authorList>
            <consortium name="The Broad Institute Genomics Platform"/>
            <consortium name="The Broad Institute Genome Sequencing Center for Infectious Disease"/>
            <person name="Wu L."/>
            <person name="Ma J."/>
        </authorList>
    </citation>
    <scope>NUCLEOTIDE SEQUENCE [LARGE SCALE GENOMIC DNA]</scope>
    <source>
        <strain evidence="7">JCM 16902</strain>
    </source>
</reference>
<evidence type="ECO:0000256" key="1">
    <source>
        <dbReference type="ARBA" id="ARBA00004776"/>
    </source>
</evidence>
<dbReference type="RefSeq" id="WP_231481459.1">
    <property type="nucleotide sequence ID" value="NZ_BAAAZO010000012.1"/>
</dbReference>
<dbReference type="Gene3D" id="3.90.550.10">
    <property type="entry name" value="Spore Coat Polysaccharide Biosynthesis Protein SpsA, Chain A"/>
    <property type="match status" value="1"/>
</dbReference>
<protein>
    <submittedName>
        <fullName evidence="6">Glycosyltransferase</fullName>
    </submittedName>
</protein>
<proteinExistence type="inferred from homology"/>
<keyword evidence="4" id="KW-0808">Transferase</keyword>
<gene>
    <name evidence="6" type="ORF">GCM10022223_66750</name>
</gene>
<comment type="caution">
    <text evidence="6">The sequence shown here is derived from an EMBL/GenBank/DDBJ whole genome shotgun (WGS) entry which is preliminary data.</text>
</comment>
<evidence type="ECO:0000256" key="3">
    <source>
        <dbReference type="ARBA" id="ARBA00022676"/>
    </source>
</evidence>
<comment type="pathway">
    <text evidence="1">Cell wall biogenesis; cell wall polysaccharide biosynthesis.</text>
</comment>
<dbReference type="PANTHER" id="PTHR43179">
    <property type="entry name" value="RHAMNOSYLTRANSFERASE WBBL"/>
    <property type="match status" value="1"/>
</dbReference>
<sequence length="270" mass="30263">MTGLVVVTIVAGRRGHLSRLLEGLQRQTRPADDLVIVRMDDETVTLPARPARRVTVVDLPPENGRLRLAAARNLGVRASEAQHVVLLDVDCIPGQRLVETYADALDRVDGLVTGPLRYLGEGAVRAGWTEPHLRRHSEQHPARPAPEPGRLVRDDRHELAWTTSLALRRDSFDRIGGFDERFSGYGGEDTDFAVRAKQAGLGVWWSGDAVAYHQYHASQSPPIPHLDDIVRNASLFADLHGWYPMRGWLEEFRQRDLIDFDPDAGLLRVR</sequence>
<name>A0ABP7ARS4_9ACTN</name>
<dbReference type="Pfam" id="PF02709">
    <property type="entry name" value="Glyco_transf_7C"/>
    <property type="match status" value="1"/>
</dbReference>
<dbReference type="EMBL" id="BAAAZO010000012">
    <property type="protein sequence ID" value="GAA3638397.1"/>
    <property type="molecule type" value="Genomic_DNA"/>
</dbReference>
<dbReference type="InterPro" id="IPR029044">
    <property type="entry name" value="Nucleotide-diphossugar_trans"/>
</dbReference>
<feature type="domain" description="Galactosyltransferase C-terminal" evidence="5">
    <location>
        <begin position="165"/>
        <end position="203"/>
    </location>
</feature>
<evidence type="ECO:0000313" key="6">
    <source>
        <dbReference type="EMBL" id="GAA3638397.1"/>
    </source>
</evidence>
<evidence type="ECO:0000259" key="5">
    <source>
        <dbReference type="Pfam" id="PF02709"/>
    </source>
</evidence>
<dbReference type="Proteomes" id="UP001501074">
    <property type="component" value="Unassembled WGS sequence"/>
</dbReference>
<keyword evidence="7" id="KW-1185">Reference proteome</keyword>
<keyword evidence="3" id="KW-0328">Glycosyltransferase</keyword>
<dbReference type="InterPro" id="IPR027791">
    <property type="entry name" value="Galactosyl_T_C"/>
</dbReference>
<dbReference type="SUPFAM" id="SSF53448">
    <property type="entry name" value="Nucleotide-diphospho-sugar transferases"/>
    <property type="match status" value="1"/>
</dbReference>
<dbReference type="PANTHER" id="PTHR43179:SF12">
    <property type="entry name" value="GALACTOFURANOSYLTRANSFERASE GLFT2"/>
    <property type="match status" value="1"/>
</dbReference>
<evidence type="ECO:0000256" key="2">
    <source>
        <dbReference type="ARBA" id="ARBA00006739"/>
    </source>
</evidence>
<evidence type="ECO:0000256" key="4">
    <source>
        <dbReference type="ARBA" id="ARBA00022679"/>
    </source>
</evidence>
<accession>A0ABP7ARS4</accession>
<evidence type="ECO:0000313" key="7">
    <source>
        <dbReference type="Proteomes" id="UP001501074"/>
    </source>
</evidence>
<comment type="similarity">
    <text evidence="2">Belongs to the glycosyltransferase 2 family.</text>
</comment>